<evidence type="ECO:0000313" key="14">
    <source>
        <dbReference type="EMBL" id="KAL1518116.1"/>
    </source>
</evidence>
<dbReference type="PRINTS" id="PR00385">
    <property type="entry name" value="P450"/>
</dbReference>
<dbReference type="Gene3D" id="1.10.630.10">
    <property type="entry name" value="Cytochrome P450"/>
    <property type="match status" value="1"/>
</dbReference>
<evidence type="ECO:0000256" key="12">
    <source>
        <dbReference type="RuleBase" id="RU000461"/>
    </source>
</evidence>
<evidence type="ECO:0000256" key="7">
    <source>
        <dbReference type="ARBA" id="ARBA00022723"/>
    </source>
</evidence>
<dbReference type="Proteomes" id="UP001566132">
    <property type="component" value="Unassembled WGS sequence"/>
</dbReference>
<evidence type="ECO:0000313" key="15">
    <source>
        <dbReference type="Proteomes" id="UP001566132"/>
    </source>
</evidence>
<evidence type="ECO:0000256" key="9">
    <source>
        <dbReference type="ARBA" id="ARBA00023004"/>
    </source>
</evidence>
<dbReference type="InterPro" id="IPR002403">
    <property type="entry name" value="Cyt_P450_E_grp-IV"/>
</dbReference>
<feature type="transmembrane region" description="Helical" evidence="13">
    <location>
        <begin position="20"/>
        <end position="41"/>
    </location>
</feature>
<keyword evidence="13" id="KW-0812">Transmembrane</keyword>
<proteinExistence type="inferred from homology"/>
<reference evidence="14 15" key="1">
    <citation type="submission" date="2024-05" db="EMBL/GenBank/DDBJ databases">
        <title>Genetic variation in Jamaican populations of the coffee berry borer (Hypothenemus hampei).</title>
        <authorList>
            <person name="Errbii M."/>
            <person name="Myrie A."/>
        </authorList>
    </citation>
    <scope>NUCLEOTIDE SEQUENCE [LARGE SCALE GENOMIC DNA]</scope>
    <source>
        <strain evidence="14">JA-Hopewell-2020-01-JO</strain>
        <tissue evidence="14">Whole body</tissue>
    </source>
</reference>
<evidence type="ECO:0008006" key="16">
    <source>
        <dbReference type="Google" id="ProtNLM"/>
    </source>
</evidence>
<evidence type="ECO:0000256" key="10">
    <source>
        <dbReference type="ARBA" id="ARBA00023033"/>
    </source>
</evidence>
<comment type="cofactor">
    <cofactor evidence="1 11">
        <name>heme</name>
        <dbReference type="ChEBI" id="CHEBI:30413"/>
    </cofactor>
</comment>
<feature type="transmembrane region" description="Helical" evidence="13">
    <location>
        <begin position="62"/>
        <end position="78"/>
    </location>
</feature>
<dbReference type="InterPro" id="IPR017972">
    <property type="entry name" value="Cyt_P450_CS"/>
</dbReference>
<comment type="function">
    <text evidence="2">May be involved in the metabolism of insect hormones and in the breakdown of synthetic insecticides.</text>
</comment>
<keyword evidence="9 11" id="KW-0408">Iron</keyword>
<dbReference type="SUPFAM" id="SSF48264">
    <property type="entry name" value="Cytochrome P450"/>
    <property type="match status" value="1"/>
</dbReference>
<accession>A0ABD1FFS8</accession>
<feature type="binding site" description="axial binding residue" evidence="11">
    <location>
        <position position="414"/>
    </location>
    <ligand>
        <name>heme</name>
        <dbReference type="ChEBI" id="CHEBI:30413"/>
    </ligand>
    <ligandPart>
        <name>Fe</name>
        <dbReference type="ChEBI" id="CHEBI:18248"/>
    </ligandPart>
</feature>
<keyword evidence="6 11" id="KW-0349">Heme</keyword>
<keyword evidence="8 12" id="KW-0560">Oxidoreductase</keyword>
<keyword evidence="13" id="KW-1133">Transmembrane helix</keyword>
<dbReference type="EMBL" id="JBDJPC010000001">
    <property type="protein sequence ID" value="KAL1518116.1"/>
    <property type="molecule type" value="Genomic_DNA"/>
</dbReference>
<dbReference type="PROSITE" id="PS00086">
    <property type="entry name" value="CYTOCHROME_P450"/>
    <property type="match status" value="1"/>
</dbReference>
<evidence type="ECO:0000256" key="6">
    <source>
        <dbReference type="ARBA" id="ARBA00022617"/>
    </source>
</evidence>
<keyword evidence="7 11" id="KW-0479">Metal-binding</keyword>
<dbReference type="PANTHER" id="PTHR24291">
    <property type="entry name" value="CYTOCHROME P450 FAMILY 4"/>
    <property type="match status" value="1"/>
</dbReference>
<dbReference type="GO" id="GO:0046872">
    <property type="term" value="F:metal ion binding"/>
    <property type="evidence" value="ECO:0007669"/>
    <property type="project" value="UniProtKB-KW"/>
</dbReference>
<evidence type="ECO:0000256" key="3">
    <source>
        <dbReference type="ARBA" id="ARBA00004174"/>
    </source>
</evidence>
<keyword evidence="10 12" id="KW-0503">Monooxygenase</keyword>
<dbReference type="InterPro" id="IPR001128">
    <property type="entry name" value="Cyt_P450"/>
</dbReference>
<dbReference type="PRINTS" id="PR00465">
    <property type="entry name" value="EP450IV"/>
</dbReference>
<organism evidence="14 15">
    <name type="scientific">Hypothenemus hampei</name>
    <name type="common">Coffee berry borer</name>
    <dbReference type="NCBI Taxonomy" id="57062"/>
    <lineage>
        <taxon>Eukaryota</taxon>
        <taxon>Metazoa</taxon>
        <taxon>Ecdysozoa</taxon>
        <taxon>Arthropoda</taxon>
        <taxon>Hexapoda</taxon>
        <taxon>Insecta</taxon>
        <taxon>Pterygota</taxon>
        <taxon>Neoptera</taxon>
        <taxon>Endopterygota</taxon>
        <taxon>Coleoptera</taxon>
        <taxon>Polyphaga</taxon>
        <taxon>Cucujiformia</taxon>
        <taxon>Curculionidae</taxon>
        <taxon>Scolytinae</taxon>
        <taxon>Hypothenemus</taxon>
    </lineage>
</organism>
<dbReference type="PANTHER" id="PTHR24291:SF177">
    <property type="entry name" value="CYTOCHROME P450 4AA1-RELATED"/>
    <property type="match status" value="1"/>
</dbReference>
<evidence type="ECO:0000256" key="2">
    <source>
        <dbReference type="ARBA" id="ARBA00003690"/>
    </source>
</evidence>
<comment type="similarity">
    <text evidence="5 12">Belongs to the cytochrome P450 family.</text>
</comment>
<dbReference type="GO" id="GO:0004497">
    <property type="term" value="F:monooxygenase activity"/>
    <property type="evidence" value="ECO:0007669"/>
    <property type="project" value="UniProtKB-KW"/>
</dbReference>
<evidence type="ECO:0000256" key="8">
    <source>
        <dbReference type="ARBA" id="ARBA00023002"/>
    </source>
</evidence>
<dbReference type="GO" id="GO:0005789">
    <property type="term" value="C:endoplasmic reticulum membrane"/>
    <property type="evidence" value="ECO:0007669"/>
    <property type="project" value="UniProtKB-SubCell"/>
</dbReference>
<dbReference type="InterPro" id="IPR050196">
    <property type="entry name" value="Cytochrome_P450_Monoox"/>
</dbReference>
<evidence type="ECO:0000256" key="11">
    <source>
        <dbReference type="PIRSR" id="PIRSR602403-1"/>
    </source>
</evidence>
<comment type="caution">
    <text evidence="14">The sequence shown here is derived from an EMBL/GenBank/DDBJ whole genome shotgun (WGS) entry which is preliminary data.</text>
</comment>
<gene>
    <name evidence="14" type="ORF">ABEB36_001788</name>
</gene>
<evidence type="ECO:0000256" key="1">
    <source>
        <dbReference type="ARBA" id="ARBA00001971"/>
    </source>
</evidence>
<evidence type="ECO:0000256" key="4">
    <source>
        <dbReference type="ARBA" id="ARBA00004406"/>
    </source>
</evidence>
<dbReference type="AlphaFoldDB" id="A0ABD1FFS8"/>
<dbReference type="Pfam" id="PF00067">
    <property type="entry name" value="p450"/>
    <property type="match status" value="1"/>
</dbReference>
<keyword evidence="15" id="KW-1185">Reference proteome</keyword>
<evidence type="ECO:0000256" key="5">
    <source>
        <dbReference type="ARBA" id="ARBA00010617"/>
    </source>
</evidence>
<dbReference type="InterPro" id="IPR036396">
    <property type="entry name" value="Cyt_P450_sf"/>
</dbReference>
<sequence length="472" mass="55100">MSLMMWLTWITSAIVDYFKSVWLALALPGPAALPLLGNVLLIKNIPELIRIGTNMSSLYKPFLRAWMFFVPIIVIYEPEHLKIVLNSTKVSEKNFFYRVMHTFIGDGLITSTGNKWKTNRRIIQPLFHINFLECYIQDFEAVCEQTIGSLNDQEVVQVTRIVNDSILKILHKTVLGENLLPGQETPFRRGELLIIKRVLRPWLLFDWIFKRTELFVKEQQQCGDLHEYVKNILIRRRLCNKRDRQLCLLNALIATSEENPQEFSQEDVINEAVTFMLAGQDSVGAILTFYLYYMAKHQQVQAKVYKEINQIAFHGSITIHQLHKMTYLEQCLKETLRLLPSVPILARHLIKDVTLSNYRIPKGTNVFISPFVTHRLPHVFTDPLKFNPERFSTENSKELHPYAFLPFSLGPRNCIGYKFAYFEMKIFIATFLRHFHVTLKDESEELKLSYRVTLRAKGGLFLKLQSRQRNNC</sequence>
<keyword evidence="13" id="KW-0472">Membrane</keyword>
<name>A0ABD1FFS8_HYPHA</name>
<comment type="subcellular location">
    <subcellularLocation>
        <location evidence="4">Endoplasmic reticulum membrane</location>
        <topology evidence="4">Peripheral membrane protein</topology>
    </subcellularLocation>
    <subcellularLocation>
        <location evidence="3">Microsome membrane</location>
        <topology evidence="3">Peripheral membrane protein</topology>
    </subcellularLocation>
</comment>
<protein>
    <recommendedName>
        <fullName evidence="16">Cytochrome P450 4aa1</fullName>
    </recommendedName>
</protein>
<evidence type="ECO:0000256" key="13">
    <source>
        <dbReference type="SAM" id="Phobius"/>
    </source>
</evidence>